<dbReference type="RefSeq" id="WP_327599376.1">
    <property type="nucleotide sequence ID" value="NZ_JAYXHS010000002.1"/>
</dbReference>
<dbReference type="Gene3D" id="3.30.1330.120">
    <property type="entry name" value="2-methylcitrate dehydratase PrpD"/>
    <property type="match status" value="1"/>
</dbReference>
<dbReference type="InterPro" id="IPR045337">
    <property type="entry name" value="MmgE_PrpD_C"/>
</dbReference>
<keyword evidence="5" id="KW-1185">Reference proteome</keyword>
<dbReference type="Pfam" id="PF03972">
    <property type="entry name" value="MmgE_PrpD_N"/>
    <property type="match status" value="1"/>
</dbReference>
<dbReference type="InterPro" id="IPR005656">
    <property type="entry name" value="MmgE_PrpD"/>
</dbReference>
<sequence>MQVIAPRSVAKIPQSIHIAERLVALDYAALPAEVVANAKTLLLDTLAVAWAAQNASGMQAALRVALADGGAERSHLWGGDHRVPPAAAAFYNGSLAAALDFDSLHENSGVHADAVVIPAALAAAEAVHADGRSFLAAYVAGAELMFRIGRATESTTGWFRTATYGVFGAAAAAGKLFGLDADKLQSALGLALGQAAGTQQGHIERKLSKRVQSALSARAGVFSAQLAEQGISGPEHPFDGQFGLFALYDAGNPSEAFADLGTNFLLPLTVLKKFPSCGCTHASIEAALHLVQQHEEITPEAIEAVEVLITPYQNRLVGGAFTTEGDAEVTGQFCVQYTVAATLAKRRFTPAEIEPAAVLDPALRPLLDKVRVRIDEDSPGRMTPSTVTVQLKDDRRFLNRVEALPGSLALPLSREEVRAKARASLQHGEAGLSTHAADSLIERIDNLEQVKDLSRLFDGLTAVR</sequence>
<comment type="similarity">
    <text evidence="1">Belongs to the PrpD family.</text>
</comment>
<dbReference type="InterPro" id="IPR042188">
    <property type="entry name" value="MmgE/PrpD_sf_2"/>
</dbReference>
<dbReference type="PANTHER" id="PTHR16943">
    <property type="entry name" value="2-METHYLCITRATE DEHYDRATASE-RELATED"/>
    <property type="match status" value="1"/>
</dbReference>
<organism evidence="4 5">
    <name type="scientific">Uliginosibacterium silvisoli</name>
    <dbReference type="NCBI Taxonomy" id="3114758"/>
    <lineage>
        <taxon>Bacteria</taxon>
        <taxon>Pseudomonadati</taxon>
        <taxon>Pseudomonadota</taxon>
        <taxon>Betaproteobacteria</taxon>
        <taxon>Rhodocyclales</taxon>
        <taxon>Zoogloeaceae</taxon>
        <taxon>Uliginosibacterium</taxon>
    </lineage>
</organism>
<gene>
    <name evidence="4" type="ORF">VVD49_11800</name>
</gene>
<protein>
    <submittedName>
        <fullName evidence="4">MmgE/PrpD family protein</fullName>
    </submittedName>
</protein>
<evidence type="ECO:0000259" key="3">
    <source>
        <dbReference type="Pfam" id="PF19305"/>
    </source>
</evidence>
<dbReference type="EMBL" id="JAYXHS010000002">
    <property type="protein sequence ID" value="MEC5386410.1"/>
    <property type="molecule type" value="Genomic_DNA"/>
</dbReference>
<reference evidence="4 5" key="1">
    <citation type="submission" date="2024-01" db="EMBL/GenBank/DDBJ databases">
        <title>Uliginosibacterium soil sp. nov.</title>
        <authorList>
            <person name="Lv Y."/>
        </authorList>
    </citation>
    <scope>NUCLEOTIDE SEQUENCE [LARGE SCALE GENOMIC DNA]</scope>
    <source>
        <strain evidence="4 5">H3</strain>
    </source>
</reference>
<dbReference type="Gene3D" id="1.10.4100.10">
    <property type="entry name" value="2-methylcitrate dehydratase PrpD"/>
    <property type="match status" value="1"/>
</dbReference>
<dbReference type="InterPro" id="IPR042183">
    <property type="entry name" value="MmgE/PrpD_sf_1"/>
</dbReference>
<dbReference type="InterPro" id="IPR036148">
    <property type="entry name" value="MmgE/PrpD_sf"/>
</dbReference>
<evidence type="ECO:0000313" key="5">
    <source>
        <dbReference type="Proteomes" id="UP001331561"/>
    </source>
</evidence>
<proteinExistence type="inferred from homology"/>
<evidence type="ECO:0000256" key="1">
    <source>
        <dbReference type="ARBA" id="ARBA00006174"/>
    </source>
</evidence>
<comment type="caution">
    <text evidence="4">The sequence shown here is derived from an EMBL/GenBank/DDBJ whole genome shotgun (WGS) entry which is preliminary data.</text>
</comment>
<dbReference type="Pfam" id="PF19305">
    <property type="entry name" value="MmgE_PrpD_C"/>
    <property type="match status" value="1"/>
</dbReference>
<name>A0ABU6K401_9RHOO</name>
<feature type="domain" description="MmgE/PrpD C-terminal" evidence="3">
    <location>
        <begin position="274"/>
        <end position="426"/>
    </location>
</feature>
<feature type="domain" description="MmgE/PrpD N-terminal" evidence="2">
    <location>
        <begin position="17"/>
        <end position="252"/>
    </location>
</feature>
<dbReference type="PANTHER" id="PTHR16943:SF8">
    <property type="entry name" value="2-METHYLCITRATE DEHYDRATASE"/>
    <property type="match status" value="1"/>
</dbReference>
<dbReference type="Proteomes" id="UP001331561">
    <property type="component" value="Unassembled WGS sequence"/>
</dbReference>
<evidence type="ECO:0000313" key="4">
    <source>
        <dbReference type="EMBL" id="MEC5386410.1"/>
    </source>
</evidence>
<evidence type="ECO:0000259" key="2">
    <source>
        <dbReference type="Pfam" id="PF03972"/>
    </source>
</evidence>
<dbReference type="InterPro" id="IPR045336">
    <property type="entry name" value="MmgE_PrpD_N"/>
</dbReference>
<accession>A0ABU6K401</accession>
<dbReference type="SUPFAM" id="SSF103378">
    <property type="entry name" value="2-methylcitrate dehydratase PrpD"/>
    <property type="match status" value="1"/>
</dbReference>